<comment type="caution">
    <text evidence="2">The sequence shown here is derived from an EMBL/GenBank/DDBJ whole genome shotgun (WGS) entry which is preliminary data.</text>
</comment>
<reference evidence="3" key="1">
    <citation type="submission" date="2015-03" db="EMBL/GenBank/DDBJ databases">
        <title>Luteipulveratus halotolerans sp. nov., a novel actinobacterium (Dermacoccaceae) from Sarawak, Malaysia.</title>
        <authorList>
            <person name="Juboi H."/>
            <person name="Basik A."/>
            <person name="Shamsul S.S."/>
            <person name="Arnold P."/>
            <person name="Schmitt E.K."/>
            <person name="Sanglier J.-J."/>
            <person name="Yeo T."/>
        </authorList>
    </citation>
    <scope>NUCLEOTIDE SEQUENCE [LARGE SCALE GENOMIC DNA]</scope>
    <source>
        <strain evidence="3">C296001</strain>
    </source>
</reference>
<dbReference type="EMBL" id="LAIR01000002">
    <property type="protein sequence ID" value="KNX38348.1"/>
    <property type="molecule type" value="Genomic_DNA"/>
</dbReference>
<evidence type="ECO:0000313" key="2">
    <source>
        <dbReference type="EMBL" id="KNX38348.1"/>
    </source>
</evidence>
<gene>
    <name evidence="2" type="ORF">VV01_16265</name>
</gene>
<evidence type="ECO:0000256" key="1">
    <source>
        <dbReference type="SAM" id="MobiDB-lite"/>
    </source>
</evidence>
<accession>A0A0L6CLE0</accession>
<protein>
    <submittedName>
        <fullName evidence="2">Uncharacterized protein</fullName>
    </submittedName>
</protein>
<feature type="region of interest" description="Disordered" evidence="1">
    <location>
        <begin position="1"/>
        <end position="30"/>
    </location>
</feature>
<dbReference type="AlphaFoldDB" id="A0A0L6CLE0"/>
<keyword evidence="3" id="KW-1185">Reference proteome</keyword>
<organism evidence="2 3">
    <name type="scientific">Luteipulveratus halotolerans</name>
    <dbReference type="NCBI Taxonomy" id="1631356"/>
    <lineage>
        <taxon>Bacteria</taxon>
        <taxon>Bacillati</taxon>
        <taxon>Actinomycetota</taxon>
        <taxon>Actinomycetes</taxon>
        <taxon>Micrococcales</taxon>
        <taxon>Dermacoccaceae</taxon>
        <taxon>Luteipulveratus</taxon>
    </lineage>
</organism>
<proteinExistence type="predicted"/>
<evidence type="ECO:0000313" key="3">
    <source>
        <dbReference type="Proteomes" id="UP000037397"/>
    </source>
</evidence>
<dbReference type="Proteomes" id="UP000037397">
    <property type="component" value="Unassembled WGS sequence"/>
</dbReference>
<sequence length="100" mass="10316">MPPIGDDFVPSTGPFDNGFTPAGRAYGRPSGRVGVVDDVGGPVGSEAPGLDGDAVVEVSVPWSAPEQAVSPPARTAATIIRCTFFTDDRPHISGLKRPAR</sequence>
<name>A0A0L6CLE0_9MICO</name>